<dbReference type="GO" id="GO:0009734">
    <property type="term" value="P:auxin-activated signaling pathway"/>
    <property type="evidence" value="ECO:0007669"/>
    <property type="project" value="UniProtKB-KW"/>
</dbReference>
<dbReference type="SUPFAM" id="SSF51182">
    <property type="entry name" value="RmlC-like cupins"/>
    <property type="match status" value="1"/>
</dbReference>
<dbReference type="GO" id="GO:0045793">
    <property type="term" value="P:positive regulation of cell size"/>
    <property type="evidence" value="ECO:0007669"/>
    <property type="project" value="TreeGrafter"/>
</dbReference>
<evidence type="ECO:0000313" key="13">
    <source>
        <dbReference type="Proteomes" id="UP000188268"/>
    </source>
</evidence>
<feature type="binding site" evidence="10">
    <location>
        <position position="84"/>
    </location>
    <ligand>
        <name>Zn(2+)</name>
        <dbReference type="ChEBI" id="CHEBI:29105"/>
    </ligand>
</feature>
<dbReference type="Pfam" id="PF02041">
    <property type="entry name" value="Auxin_BP"/>
    <property type="match status" value="1"/>
</dbReference>
<keyword evidence="5 10" id="KW-0862">Zinc</keyword>
<dbReference type="EMBL" id="AWWV01010691">
    <property type="protein sequence ID" value="OMO77778.1"/>
    <property type="molecule type" value="Genomic_DNA"/>
</dbReference>
<evidence type="ECO:0000256" key="1">
    <source>
        <dbReference type="ARBA" id="ARBA00004319"/>
    </source>
</evidence>
<dbReference type="OrthoDB" id="2013851at2759"/>
<sequence length="193" mass="21690">MTMMQSAWFISLFLSILICFQTLEASPRSTNSFPLVRNISKIPQGSYGIKGLSHATLAGSVLHGMKEVEVWLETFAPGARTPIHRHACEEVFVVLKGSGTLLLASESDENKEFPGKPKEYSVFSNSTYHIPFDDVHQVWNSNEHEDMQVLVVISRPPMKPFIYEDWSTPHAAARLMSPMVFDVQSPPKPKDEL</sequence>
<dbReference type="PANTHER" id="PTHR37236:SF1">
    <property type="entry name" value="AUXIN-BINDING PROTEIN 1"/>
    <property type="match status" value="1"/>
</dbReference>
<dbReference type="AlphaFoldDB" id="A0A1R3I5D1"/>
<organism evidence="12 13">
    <name type="scientific">Corchorus capsularis</name>
    <name type="common">Jute</name>
    <dbReference type="NCBI Taxonomy" id="210143"/>
    <lineage>
        <taxon>Eukaryota</taxon>
        <taxon>Viridiplantae</taxon>
        <taxon>Streptophyta</taxon>
        <taxon>Embryophyta</taxon>
        <taxon>Tracheophyta</taxon>
        <taxon>Spermatophyta</taxon>
        <taxon>Magnoliopsida</taxon>
        <taxon>eudicotyledons</taxon>
        <taxon>Gunneridae</taxon>
        <taxon>Pentapetalae</taxon>
        <taxon>rosids</taxon>
        <taxon>malvids</taxon>
        <taxon>Malvales</taxon>
        <taxon>Malvaceae</taxon>
        <taxon>Grewioideae</taxon>
        <taxon>Apeibeae</taxon>
        <taxon>Corchorus</taxon>
    </lineage>
</organism>
<evidence type="ECO:0000256" key="4">
    <source>
        <dbReference type="ARBA" id="ARBA00022824"/>
    </source>
</evidence>
<gene>
    <name evidence="12" type="ORF">CCACVL1_14816</name>
</gene>
<dbReference type="PANTHER" id="PTHR37236">
    <property type="entry name" value="AUXIN-BINDING PROTEIN 1"/>
    <property type="match status" value="1"/>
</dbReference>
<accession>A0A1R3I5D1</accession>
<dbReference type="GO" id="GO:0046872">
    <property type="term" value="F:metal ion binding"/>
    <property type="evidence" value="ECO:0007669"/>
    <property type="project" value="UniProtKB-KW"/>
</dbReference>
<dbReference type="Gene3D" id="2.60.120.10">
    <property type="entry name" value="Jelly Rolls"/>
    <property type="match status" value="1"/>
</dbReference>
<dbReference type="InterPro" id="IPR014710">
    <property type="entry name" value="RmlC-like_jellyroll"/>
</dbReference>
<dbReference type="InterPro" id="IPR000526">
    <property type="entry name" value="Auxin-bd"/>
</dbReference>
<evidence type="ECO:0000256" key="9">
    <source>
        <dbReference type="PIRSR" id="PIRSR600526-1"/>
    </source>
</evidence>
<reference evidence="12 13" key="1">
    <citation type="submission" date="2013-09" db="EMBL/GenBank/DDBJ databases">
        <title>Corchorus capsularis genome sequencing.</title>
        <authorList>
            <person name="Alam M."/>
            <person name="Haque M.S."/>
            <person name="Islam M.S."/>
            <person name="Emdad E.M."/>
            <person name="Islam M.M."/>
            <person name="Ahmed B."/>
            <person name="Halim A."/>
            <person name="Hossen Q.M.M."/>
            <person name="Hossain M.Z."/>
            <person name="Ahmed R."/>
            <person name="Khan M.M."/>
            <person name="Islam R."/>
            <person name="Rashid M.M."/>
            <person name="Khan S.A."/>
            <person name="Rahman M.S."/>
            <person name="Alam M."/>
        </authorList>
    </citation>
    <scope>NUCLEOTIDE SEQUENCE [LARGE SCALE GENOMIC DNA]</scope>
    <source>
        <strain evidence="13">cv. CVL-1</strain>
        <tissue evidence="12">Whole seedling</tissue>
    </source>
</reference>
<dbReference type="GO" id="GO:0051781">
    <property type="term" value="P:positive regulation of cell division"/>
    <property type="evidence" value="ECO:0007669"/>
    <property type="project" value="TreeGrafter"/>
</dbReference>
<feature type="chain" id="PRO_5010287203" evidence="11">
    <location>
        <begin position="26"/>
        <end position="193"/>
    </location>
</feature>
<dbReference type="Proteomes" id="UP000188268">
    <property type="component" value="Unassembled WGS sequence"/>
</dbReference>
<evidence type="ECO:0000256" key="7">
    <source>
        <dbReference type="ARBA" id="ARBA00023180"/>
    </source>
</evidence>
<dbReference type="GO" id="GO:0032877">
    <property type="term" value="P:positive regulation of DNA endoreduplication"/>
    <property type="evidence" value="ECO:0007669"/>
    <property type="project" value="TreeGrafter"/>
</dbReference>
<evidence type="ECO:0000256" key="8">
    <source>
        <dbReference type="ARBA" id="ARBA00023294"/>
    </source>
</evidence>
<evidence type="ECO:0000256" key="6">
    <source>
        <dbReference type="ARBA" id="ARBA00023170"/>
    </source>
</evidence>
<keyword evidence="8" id="KW-0927">Auxin signaling pathway</keyword>
<name>A0A1R3I5D1_COCAP</name>
<feature type="signal peptide" evidence="11">
    <location>
        <begin position="1"/>
        <end position="25"/>
    </location>
</feature>
<dbReference type="InterPro" id="IPR011051">
    <property type="entry name" value="RmlC_Cupin_sf"/>
</dbReference>
<keyword evidence="13" id="KW-1185">Reference proteome</keyword>
<feature type="binding site" evidence="10">
    <location>
        <position position="90"/>
    </location>
    <ligand>
        <name>Zn(2+)</name>
        <dbReference type="ChEBI" id="CHEBI:29105"/>
    </ligand>
</feature>
<keyword evidence="4" id="KW-0256">Endoplasmic reticulum</keyword>
<comment type="subcellular location">
    <subcellularLocation>
        <location evidence="1">Endoplasmic reticulum lumen</location>
    </subcellularLocation>
</comment>
<proteinExistence type="predicted"/>
<dbReference type="GO" id="GO:0000911">
    <property type="term" value="P:cytokinesis by cell plate formation"/>
    <property type="evidence" value="ECO:0007669"/>
    <property type="project" value="TreeGrafter"/>
</dbReference>
<keyword evidence="7" id="KW-0325">Glycoprotein</keyword>
<dbReference type="GO" id="GO:0005788">
    <property type="term" value="C:endoplasmic reticulum lumen"/>
    <property type="evidence" value="ECO:0007669"/>
    <property type="project" value="UniProtKB-SubCell"/>
</dbReference>
<keyword evidence="6" id="KW-0675">Receptor</keyword>
<feature type="binding site" evidence="10">
    <location>
        <position position="136"/>
    </location>
    <ligand>
        <name>Zn(2+)</name>
        <dbReference type="ChEBI" id="CHEBI:29105"/>
    </ligand>
</feature>
<comment type="caution">
    <text evidence="12">The sequence shown here is derived from an EMBL/GenBank/DDBJ whole genome shotgun (WGS) entry which is preliminary data.</text>
</comment>
<keyword evidence="2 10" id="KW-0479">Metal-binding</keyword>
<dbReference type="STRING" id="210143.A0A1R3I5D1"/>
<dbReference type="PRINTS" id="PR00655">
    <property type="entry name" value="AUXINBINDNGP"/>
</dbReference>
<evidence type="ECO:0000313" key="12">
    <source>
        <dbReference type="EMBL" id="OMO77778.1"/>
    </source>
</evidence>
<dbReference type="CDD" id="cd02220">
    <property type="entry name" value="cupin_ABP1"/>
    <property type="match status" value="1"/>
</dbReference>
<evidence type="ECO:0000256" key="2">
    <source>
        <dbReference type="ARBA" id="ARBA00022723"/>
    </source>
</evidence>
<dbReference type="Gramene" id="OMO77778">
    <property type="protein sequence ID" value="OMO77778"/>
    <property type="gene ID" value="CCACVL1_14816"/>
</dbReference>
<feature type="binding site" evidence="10">
    <location>
        <position position="86"/>
    </location>
    <ligand>
        <name>Zn(2+)</name>
        <dbReference type="ChEBI" id="CHEBI:29105"/>
    </ligand>
</feature>
<protein>
    <submittedName>
        <fullName evidence="12">Auxin-binding protein</fullName>
    </submittedName>
</protein>
<dbReference type="GO" id="GO:0009826">
    <property type="term" value="P:unidimensional cell growth"/>
    <property type="evidence" value="ECO:0007669"/>
    <property type="project" value="TreeGrafter"/>
</dbReference>
<evidence type="ECO:0000256" key="3">
    <source>
        <dbReference type="ARBA" id="ARBA00022729"/>
    </source>
</evidence>
<keyword evidence="3 11" id="KW-0732">Signal</keyword>
<evidence type="ECO:0000256" key="5">
    <source>
        <dbReference type="ARBA" id="ARBA00022833"/>
    </source>
</evidence>
<feature type="glycosylation site" description="N-linked (GlcNAc...) asparagine" evidence="9">
    <location>
        <position position="125"/>
    </location>
</feature>
<dbReference type="OMA" id="WDEGCLP"/>
<dbReference type="GO" id="GO:0010011">
    <property type="term" value="F:auxin binding"/>
    <property type="evidence" value="ECO:0007669"/>
    <property type="project" value="InterPro"/>
</dbReference>
<evidence type="ECO:0000256" key="10">
    <source>
        <dbReference type="PIRSR" id="PIRSR600526-2"/>
    </source>
</evidence>
<evidence type="ECO:0000256" key="11">
    <source>
        <dbReference type="SAM" id="SignalP"/>
    </source>
</evidence>